<gene>
    <name evidence="1" type="ORF">ADU59_24255</name>
</gene>
<comment type="caution">
    <text evidence="1">The sequence shown here is derived from an EMBL/GenBank/DDBJ whole genome shotgun (WGS) entry which is preliminary data.</text>
</comment>
<organism evidence="1 2">
    <name type="scientific">Pararhizobium polonicum</name>
    <dbReference type="NCBI Taxonomy" id="1612624"/>
    <lineage>
        <taxon>Bacteria</taxon>
        <taxon>Pseudomonadati</taxon>
        <taxon>Pseudomonadota</taxon>
        <taxon>Alphaproteobacteria</taxon>
        <taxon>Hyphomicrobiales</taxon>
        <taxon>Rhizobiaceae</taxon>
        <taxon>Rhizobium/Agrobacterium group</taxon>
        <taxon>Pararhizobium</taxon>
    </lineage>
</organism>
<proteinExistence type="predicted"/>
<accession>A0A1C7NZC2</accession>
<dbReference type="EMBL" id="LGLV01000017">
    <property type="protein sequence ID" value="OBZ92844.1"/>
    <property type="molecule type" value="Genomic_DNA"/>
</dbReference>
<dbReference type="AlphaFoldDB" id="A0A1C7NZC2"/>
<evidence type="ECO:0000313" key="1">
    <source>
        <dbReference type="EMBL" id="OBZ92844.1"/>
    </source>
</evidence>
<evidence type="ECO:0000313" key="2">
    <source>
        <dbReference type="Proteomes" id="UP000093111"/>
    </source>
</evidence>
<name>A0A1C7NZC2_9HYPH</name>
<dbReference type="STRING" id="1612624.ADU59_24255"/>
<reference evidence="1 2" key="1">
    <citation type="journal article" date="2016" name="Syst. Appl. Microbiol.">
        <title>Pararhizobium polonicum sp. nov. isolated from tumors on stone fruit rootstocks.</title>
        <authorList>
            <person name="Pulawska J."/>
            <person name="Kuzmanovic N."/>
            <person name="Willems A."/>
            <person name="Pothier J.F."/>
        </authorList>
    </citation>
    <scope>NUCLEOTIDE SEQUENCE [LARGE SCALE GENOMIC DNA]</scope>
    <source>
        <strain evidence="1 2">F5.1</strain>
    </source>
</reference>
<protein>
    <submittedName>
        <fullName evidence="1">Uncharacterized protein</fullName>
    </submittedName>
</protein>
<sequence>MLHNGKNRVEDGIELFEDIRIPETEDMIALALQEGCSFLVMLEPHGRCVLAAVEFDDQADLMADKISKVWADGNLAAEMGAVNRNTLQMPPEFGFSIRGTLAQATAIGDFEAVEF</sequence>
<keyword evidence="2" id="KW-1185">Reference proteome</keyword>
<dbReference type="Proteomes" id="UP000093111">
    <property type="component" value="Unassembled WGS sequence"/>
</dbReference>